<dbReference type="InterPro" id="IPR006179">
    <property type="entry name" value="5_nucleotidase/apyrase"/>
</dbReference>
<dbReference type="InterPro" id="IPR029052">
    <property type="entry name" value="Metallo-depent_PP-like"/>
</dbReference>
<dbReference type="InterPro" id="IPR041823">
    <property type="entry name" value="YHR202W_N"/>
</dbReference>
<name>A0ABR3GC46_9PEZI</name>
<gene>
    <name evidence="3" type="ORF">Q9L58_007592</name>
</gene>
<dbReference type="PANTHER" id="PTHR11575">
    <property type="entry name" value="5'-NUCLEOTIDASE-RELATED"/>
    <property type="match status" value="1"/>
</dbReference>
<dbReference type="Gene3D" id="3.90.780.10">
    <property type="entry name" value="5'-Nucleotidase, C-terminal domain"/>
    <property type="match status" value="2"/>
</dbReference>
<keyword evidence="4" id="KW-1185">Reference proteome</keyword>
<dbReference type="InterPro" id="IPR053828">
    <property type="entry name" value="Nucleosidase_C"/>
</dbReference>
<feature type="chain" id="PRO_5045319596" description="Putative 5'-nucleotidase C-terminal domain-containing protein" evidence="1">
    <location>
        <begin position="22"/>
        <end position="603"/>
    </location>
</feature>
<evidence type="ECO:0000313" key="4">
    <source>
        <dbReference type="Proteomes" id="UP001447188"/>
    </source>
</evidence>
<comment type="caution">
    <text evidence="3">The sequence shown here is derived from an EMBL/GenBank/DDBJ whole genome shotgun (WGS) entry which is preliminary data.</text>
</comment>
<evidence type="ECO:0000313" key="3">
    <source>
        <dbReference type="EMBL" id="KAL0633485.1"/>
    </source>
</evidence>
<evidence type="ECO:0000259" key="2">
    <source>
        <dbReference type="Pfam" id="PF21953"/>
    </source>
</evidence>
<proteinExistence type="predicted"/>
<dbReference type="Pfam" id="PF21953">
    <property type="entry name" value="NadN_nucleosid_C"/>
    <property type="match status" value="1"/>
</dbReference>
<keyword evidence="1" id="KW-0732">Signal</keyword>
<sequence length="603" mass="68565">MKTLKTVPFLLLPALSQLAAAIQPSARNPLPNQQFRDLKWGQLNFLHTTDNHGWHAGHLQEPQYSADLGDYISFVSHMRRIADEKNVDLVVVDTGDRAEGNGLWDASDPMGNYTRNFYHQVDVDVLTNGNHELYNGTTATNEFLEMVPYYEGRYVASNVDINMTGEWEPFANRSHKFTTKNLGLRVTSFGFLFNFTGNFYNTNVKPASIVIKEDWFHDAINDQDVDLFMIIGHIDIEDLELGHVLAAIRKVHPTIPVQIFGGHSHIRNFKKYDEKSTALESGRYFETVGFLSIDGLLSKAKDASLGFFRRYIDANRAGYQHHTSTNEETFDTLQGLNLTAKLTQYRAELGLDRLIGCAPQDYTLSKDPYGSPNNWYTFLEKTVLPKVVANEERLGVPRIIFINTGSQRFDVFKGAFTYDTSFIVSPFTSRFRFAQDVPWVHASQLRDYFEDDANPYSYPTLNPLHGEANHPLPPVSNHIYTQAQNQHPLANGRPATVIPGYTTSDDFGTDGDDTVHSEIIWYPSPKVIQGIASFPEDWEVNPPETVDVVFMDFIGWNVAAGLNEIAGREEWRVTDFKPYMEGEDTMTKLLLEYVRDEWKHDCV</sequence>
<evidence type="ECO:0000256" key="1">
    <source>
        <dbReference type="SAM" id="SignalP"/>
    </source>
</evidence>
<reference evidence="3 4" key="1">
    <citation type="submission" date="2024-02" db="EMBL/GenBank/DDBJ databases">
        <title>Discinaceae phylogenomics.</title>
        <authorList>
            <person name="Dirks A.C."/>
            <person name="James T.Y."/>
        </authorList>
    </citation>
    <scope>NUCLEOTIDE SEQUENCE [LARGE SCALE GENOMIC DNA]</scope>
    <source>
        <strain evidence="3 4">ACD0624</strain>
    </source>
</reference>
<organism evidence="3 4">
    <name type="scientific">Discina gigas</name>
    <dbReference type="NCBI Taxonomy" id="1032678"/>
    <lineage>
        <taxon>Eukaryota</taxon>
        <taxon>Fungi</taxon>
        <taxon>Dikarya</taxon>
        <taxon>Ascomycota</taxon>
        <taxon>Pezizomycotina</taxon>
        <taxon>Pezizomycetes</taxon>
        <taxon>Pezizales</taxon>
        <taxon>Discinaceae</taxon>
        <taxon>Discina</taxon>
    </lineage>
</organism>
<dbReference type="InterPro" id="IPR014485">
    <property type="entry name" value="Pesterase_C1039"/>
</dbReference>
<dbReference type="PIRSF" id="PIRSF017316">
    <property type="entry name" value="Pesterase_C1039"/>
    <property type="match status" value="1"/>
</dbReference>
<dbReference type="Proteomes" id="UP001447188">
    <property type="component" value="Unassembled WGS sequence"/>
</dbReference>
<dbReference type="CDD" id="cd07407">
    <property type="entry name" value="MPP_YHR202W_N"/>
    <property type="match status" value="1"/>
</dbReference>
<dbReference type="SUPFAM" id="SSF56300">
    <property type="entry name" value="Metallo-dependent phosphatases"/>
    <property type="match status" value="1"/>
</dbReference>
<accession>A0ABR3GC46</accession>
<feature type="signal peptide" evidence="1">
    <location>
        <begin position="1"/>
        <end position="21"/>
    </location>
</feature>
<dbReference type="Gene3D" id="3.60.21.10">
    <property type="match status" value="1"/>
</dbReference>
<dbReference type="PANTHER" id="PTHR11575:SF22">
    <property type="entry name" value="ADL392WP"/>
    <property type="match status" value="1"/>
</dbReference>
<dbReference type="InterPro" id="IPR036907">
    <property type="entry name" value="5'-Nucleotdase_C_sf"/>
</dbReference>
<feature type="domain" description="Putative 5'-nucleotidase C-terminal" evidence="2">
    <location>
        <begin position="361"/>
        <end position="557"/>
    </location>
</feature>
<protein>
    <recommendedName>
        <fullName evidence="2">Putative 5'-nucleotidase C-terminal domain-containing protein</fullName>
    </recommendedName>
</protein>
<dbReference type="SUPFAM" id="SSF55816">
    <property type="entry name" value="5'-nucleotidase (syn. UDP-sugar hydrolase), C-terminal domain"/>
    <property type="match status" value="1"/>
</dbReference>
<dbReference type="EMBL" id="JBBBZM010000123">
    <property type="protein sequence ID" value="KAL0633485.1"/>
    <property type="molecule type" value="Genomic_DNA"/>
</dbReference>